<reference evidence="2" key="1">
    <citation type="submission" date="2014-11" db="EMBL/GenBank/DDBJ databases">
        <authorList>
            <person name="Amaro Gonzalez C."/>
        </authorList>
    </citation>
    <scope>NUCLEOTIDE SEQUENCE</scope>
</reference>
<accession>A0A0E9W401</accession>
<dbReference type="EMBL" id="GBXM01023541">
    <property type="protein sequence ID" value="JAH85036.1"/>
    <property type="molecule type" value="Transcribed_RNA"/>
</dbReference>
<evidence type="ECO:0000256" key="1">
    <source>
        <dbReference type="SAM" id="SignalP"/>
    </source>
</evidence>
<sequence>MLFMMLLFLLSYLKTSGVRFSAMKFYWVLRTARKHRSTLIFSHLLSLHPVQYPNIALSLS</sequence>
<feature type="signal peptide" evidence="1">
    <location>
        <begin position="1"/>
        <end position="17"/>
    </location>
</feature>
<name>A0A0E9W401_ANGAN</name>
<protein>
    <submittedName>
        <fullName evidence="2">Uncharacterized protein</fullName>
    </submittedName>
</protein>
<reference evidence="2" key="2">
    <citation type="journal article" date="2015" name="Fish Shellfish Immunol.">
        <title>Early steps in the European eel (Anguilla anguilla)-Vibrio vulnificus interaction in the gills: Role of the RtxA13 toxin.</title>
        <authorList>
            <person name="Callol A."/>
            <person name="Pajuelo D."/>
            <person name="Ebbesson L."/>
            <person name="Teles M."/>
            <person name="MacKenzie S."/>
            <person name="Amaro C."/>
        </authorList>
    </citation>
    <scope>NUCLEOTIDE SEQUENCE</scope>
</reference>
<proteinExistence type="predicted"/>
<keyword evidence="1" id="KW-0732">Signal</keyword>
<feature type="chain" id="PRO_5002434014" evidence="1">
    <location>
        <begin position="18"/>
        <end position="60"/>
    </location>
</feature>
<dbReference type="AlphaFoldDB" id="A0A0E9W401"/>
<organism evidence="2">
    <name type="scientific">Anguilla anguilla</name>
    <name type="common">European freshwater eel</name>
    <name type="synonym">Muraena anguilla</name>
    <dbReference type="NCBI Taxonomy" id="7936"/>
    <lineage>
        <taxon>Eukaryota</taxon>
        <taxon>Metazoa</taxon>
        <taxon>Chordata</taxon>
        <taxon>Craniata</taxon>
        <taxon>Vertebrata</taxon>
        <taxon>Euteleostomi</taxon>
        <taxon>Actinopterygii</taxon>
        <taxon>Neopterygii</taxon>
        <taxon>Teleostei</taxon>
        <taxon>Anguilliformes</taxon>
        <taxon>Anguillidae</taxon>
        <taxon>Anguilla</taxon>
    </lineage>
</organism>
<evidence type="ECO:0000313" key="2">
    <source>
        <dbReference type="EMBL" id="JAH85036.1"/>
    </source>
</evidence>